<dbReference type="InterPro" id="IPR009935">
    <property type="entry name" value="DUF1467"/>
</dbReference>
<name>A0ABS3KRY9_9PROT</name>
<evidence type="ECO:0000256" key="1">
    <source>
        <dbReference type="SAM" id="Phobius"/>
    </source>
</evidence>
<accession>A0ABS3KRY9</accession>
<comment type="caution">
    <text evidence="2">The sequence shown here is derived from an EMBL/GenBank/DDBJ whole genome shotgun (WGS) entry which is preliminary data.</text>
</comment>
<evidence type="ECO:0000313" key="2">
    <source>
        <dbReference type="EMBL" id="MBO1080236.1"/>
    </source>
</evidence>
<keyword evidence="3" id="KW-1185">Reference proteome</keyword>
<reference evidence="2 3" key="1">
    <citation type="submission" date="2020-09" db="EMBL/GenBank/DDBJ databases">
        <title>Roseomonas.</title>
        <authorList>
            <person name="Zhu W."/>
        </authorList>
    </citation>
    <scope>NUCLEOTIDE SEQUENCE [LARGE SCALE GENOMIC DNA]</scope>
    <source>
        <strain evidence="2 3">573</strain>
    </source>
</reference>
<protein>
    <submittedName>
        <fullName evidence="2">DUF1467 family protein</fullName>
    </submittedName>
</protein>
<sequence>MGWATGIMVYFLCWWTVLFAVLPFGIQPEPDGRETDGGWRGAPRRPAILTKAIWTTVVATVLWAGIFMIVRSDWLSFRSGWLAMTPN</sequence>
<organism evidence="2 3">
    <name type="scientific">Roseomonas haemaphysalidis</name>
    <dbReference type="NCBI Taxonomy" id="2768162"/>
    <lineage>
        <taxon>Bacteria</taxon>
        <taxon>Pseudomonadati</taxon>
        <taxon>Pseudomonadota</taxon>
        <taxon>Alphaproteobacteria</taxon>
        <taxon>Acetobacterales</taxon>
        <taxon>Roseomonadaceae</taxon>
        <taxon>Roseomonas</taxon>
    </lineage>
</organism>
<feature type="transmembrane region" description="Helical" evidence="1">
    <location>
        <begin position="46"/>
        <end position="70"/>
    </location>
</feature>
<evidence type="ECO:0000313" key="3">
    <source>
        <dbReference type="Proteomes" id="UP001518989"/>
    </source>
</evidence>
<dbReference type="Proteomes" id="UP001518989">
    <property type="component" value="Unassembled WGS sequence"/>
</dbReference>
<dbReference type="Pfam" id="PF07330">
    <property type="entry name" value="DUF1467"/>
    <property type="match status" value="1"/>
</dbReference>
<gene>
    <name evidence="2" type="ORF">IAI61_14445</name>
</gene>
<keyword evidence="1" id="KW-0472">Membrane</keyword>
<keyword evidence="1" id="KW-1133">Transmembrane helix</keyword>
<proteinExistence type="predicted"/>
<keyword evidence="1" id="KW-0812">Transmembrane</keyword>
<dbReference type="RefSeq" id="WP_207418116.1">
    <property type="nucleotide sequence ID" value="NZ_CP061177.1"/>
</dbReference>
<dbReference type="EMBL" id="JACTNG010000008">
    <property type="protein sequence ID" value="MBO1080236.1"/>
    <property type="molecule type" value="Genomic_DNA"/>
</dbReference>
<feature type="transmembrane region" description="Helical" evidence="1">
    <location>
        <begin position="7"/>
        <end position="26"/>
    </location>
</feature>